<evidence type="ECO:0000313" key="3">
    <source>
        <dbReference type="EMBL" id="AGH16728.1"/>
    </source>
</evidence>
<keyword evidence="4" id="KW-1185">Reference proteome</keyword>
<gene>
    <name evidence="3" type="ORF">WSI_01790</name>
</gene>
<accession>A0ABM5NFW2</accession>
<evidence type="ECO:0000259" key="2">
    <source>
        <dbReference type="PROSITE" id="PS51898"/>
    </source>
</evidence>
<sequence>MSTTAHTLRHSFATHLLSNGGDLRSIQSILGHSRLSTTQIYTNVNSKRMMEIYDQTHPSITQKDKKN</sequence>
<keyword evidence="1" id="KW-0233">DNA recombination</keyword>
<dbReference type="InterPro" id="IPR013762">
    <property type="entry name" value="Integrase-like_cat_sf"/>
</dbReference>
<evidence type="ECO:0000256" key="1">
    <source>
        <dbReference type="ARBA" id="ARBA00023172"/>
    </source>
</evidence>
<feature type="domain" description="Tyr recombinase" evidence="2">
    <location>
        <begin position="1"/>
        <end position="54"/>
    </location>
</feature>
<evidence type="ECO:0000313" key="4">
    <source>
        <dbReference type="Proteomes" id="UP000011820"/>
    </source>
</evidence>
<dbReference type="SUPFAM" id="SSF56349">
    <property type="entry name" value="DNA breaking-rejoining enzymes"/>
    <property type="match status" value="1"/>
</dbReference>
<protein>
    <submittedName>
        <fullName evidence="3">Site-specific tyrosine recombinase XerC</fullName>
    </submittedName>
</protein>
<dbReference type="InterPro" id="IPR002104">
    <property type="entry name" value="Integrase_catalytic"/>
</dbReference>
<dbReference type="InterPro" id="IPR011010">
    <property type="entry name" value="DNA_brk_join_enz"/>
</dbReference>
<dbReference type="Gene3D" id="1.10.443.10">
    <property type="entry name" value="Intergrase catalytic core"/>
    <property type="match status" value="1"/>
</dbReference>
<proteinExistence type="predicted"/>
<dbReference type="PROSITE" id="PS51898">
    <property type="entry name" value="TYR_RECOMBINASE"/>
    <property type="match status" value="1"/>
</dbReference>
<dbReference type="EMBL" id="CP004005">
    <property type="protein sequence ID" value="AGH16728.1"/>
    <property type="molecule type" value="Genomic_DNA"/>
</dbReference>
<name>A0ABM5NFW2_LIBAS</name>
<reference evidence="3 4" key="1">
    <citation type="journal article" date="2013" name="Genome Announc.">
        <title>Complete Genome Sequence of a Chinese Strain of 'Candidatus Liberibacter asiaticus'.</title>
        <authorList>
            <person name="Lin H."/>
            <person name="Han C.S."/>
            <person name="Liu B."/>
            <person name="Lou B."/>
            <person name="Bai X."/>
            <person name="Deng C."/>
            <person name="Civerolo E.L."/>
            <person name="Gupta G."/>
        </authorList>
    </citation>
    <scope>NUCLEOTIDE SEQUENCE [LARGE SCALE GENOMIC DNA]</scope>
    <source>
        <strain evidence="4">gxpsy</strain>
    </source>
</reference>
<dbReference type="Proteomes" id="UP000011820">
    <property type="component" value="Chromosome"/>
</dbReference>
<dbReference type="Pfam" id="PF00589">
    <property type="entry name" value="Phage_integrase"/>
    <property type="match status" value="1"/>
</dbReference>
<organism evidence="3 4">
    <name type="scientific">Candidatus Liberibacter asiaticus str. gxpsy</name>
    <dbReference type="NCBI Taxonomy" id="1174529"/>
    <lineage>
        <taxon>Bacteria</taxon>
        <taxon>Pseudomonadati</taxon>
        <taxon>Pseudomonadota</taxon>
        <taxon>Alphaproteobacteria</taxon>
        <taxon>Hyphomicrobiales</taxon>
        <taxon>Rhizobiaceae</taxon>
        <taxon>Liberibacter</taxon>
    </lineage>
</organism>